<dbReference type="InterPro" id="IPR014748">
    <property type="entry name" value="Enoyl-CoA_hydra_C"/>
</dbReference>
<evidence type="ECO:0000313" key="3">
    <source>
        <dbReference type="Proteomes" id="UP001597044"/>
    </source>
</evidence>
<evidence type="ECO:0000256" key="1">
    <source>
        <dbReference type="ARBA" id="ARBA00005254"/>
    </source>
</evidence>
<dbReference type="Pfam" id="PF00378">
    <property type="entry name" value="ECH_1"/>
    <property type="match status" value="1"/>
</dbReference>
<comment type="similarity">
    <text evidence="1">Belongs to the enoyl-CoA hydratase/isomerase family.</text>
</comment>
<name>A0ABW3HGX1_9GAMM</name>
<dbReference type="PANTHER" id="PTHR42964">
    <property type="entry name" value="ENOYL-COA HYDRATASE"/>
    <property type="match status" value="1"/>
</dbReference>
<dbReference type="EMBL" id="JBHTIT010000001">
    <property type="protein sequence ID" value="MFD0950549.1"/>
    <property type="molecule type" value="Genomic_DNA"/>
</dbReference>
<sequence length="298" mass="31990">MLPSCQFLHLSHDESAGILRVSLNRPDARNALTVEMLAELIALFEHLKTRDDLRVVLMRGHGGHFCAGADLKGVFGDAQKPVVAGEKDPVVTMNRAFGEMLRVAERIPQVLITVLEGGVLGGGFGLACVSDIALAHQATKFGMPETSRGLPPAQIAPFVVQRMGLTQARRLCLTSAQFNGDAALRYGLVHDVFADEAALNTLLADTLNQVLRCAPAANARTKEILLSVGHIDPDEVLDNAAMHFAACVRSPEAPEGIGAFLQKRQANWAHTFTADDVAQAQAAITQDITEKNVQETAQ</sequence>
<keyword evidence="3" id="KW-1185">Reference proteome</keyword>
<dbReference type="RefSeq" id="WP_379071354.1">
    <property type="nucleotide sequence ID" value="NZ_JBHTIT010000001.1"/>
</dbReference>
<dbReference type="CDD" id="cd06558">
    <property type="entry name" value="crotonase-like"/>
    <property type="match status" value="1"/>
</dbReference>
<comment type="caution">
    <text evidence="2">The sequence shown here is derived from an EMBL/GenBank/DDBJ whole genome shotgun (WGS) entry which is preliminary data.</text>
</comment>
<gene>
    <name evidence="2" type="ORF">ACFQ0F_09150</name>
</gene>
<accession>A0ABW3HGX1</accession>
<protein>
    <submittedName>
        <fullName evidence="2">Enoyl-CoA hydratase/isomerase family protein</fullName>
    </submittedName>
</protein>
<dbReference type="PANTHER" id="PTHR42964:SF1">
    <property type="entry name" value="POLYKETIDE BIOSYNTHESIS ENOYL-COA HYDRATASE PKSH-RELATED"/>
    <property type="match status" value="1"/>
</dbReference>
<organism evidence="2 3">
    <name type="scientific">Paraperlucidibaca wandonensis</name>
    <dbReference type="NCBI Taxonomy" id="1268273"/>
    <lineage>
        <taxon>Bacteria</taxon>
        <taxon>Pseudomonadati</taxon>
        <taxon>Pseudomonadota</taxon>
        <taxon>Gammaproteobacteria</taxon>
        <taxon>Moraxellales</taxon>
        <taxon>Moraxellaceae</taxon>
        <taxon>Paraperlucidibaca</taxon>
    </lineage>
</organism>
<dbReference type="Gene3D" id="1.10.12.10">
    <property type="entry name" value="Lyase 2-enoyl-coa Hydratase, Chain A, domain 2"/>
    <property type="match status" value="1"/>
</dbReference>
<dbReference type="InterPro" id="IPR001753">
    <property type="entry name" value="Enoyl-CoA_hydra/iso"/>
</dbReference>
<dbReference type="Proteomes" id="UP001597044">
    <property type="component" value="Unassembled WGS sequence"/>
</dbReference>
<dbReference type="InterPro" id="IPR051683">
    <property type="entry name" value="Enoyl-CoA_Hydratase/Isomerase"/>
</dbReference>
<dbReference type="Gene3D" id="3.90.226.10">
    <property type="entry name" value="2-enoyl-CoA Hydratase, Chain A, domain 1"/>
    <property type="match status" value="1"/>
</dbReference>
<proteinExistence type="inferred from homology"/>
<dbReference type="InterPro" id="IPR029045">
    <property type="entry name" value="ClpP/crotonase-like_dom_sf"/>
</dbReference>
<evidence type="ECO:0000313" key="2">
    <source>
        <dbReference type="EMBL" id="MFD0950549.1"/>
    </source>
</evidence>
<reference evidence="3" key="1">
    <citation type="journal article" date="2019" name="Int. J. Syst. Evol. Microbiol.">
        <title>The Global Catalogue of Microorganisms (GCM) 10K type strain sequencing project: providing services to taxonomists for standard genome sequencing and annotation.</title>
        <authorList>
            <consortium name="The Broad Institute Genomics Platform"/>
            <consortium name="The Broad Institute Genome Sequencing Center for Infectious Disease"/>
            <person name="Wu L."/>
            <person name="Ma J."/>
        </authorList>
    </citation>
    <scope>NUCLEOTIDE SEQUENCE [LARGE SCALE GENOMIC DNA]</scope>
    <source>
        <strain evidence="3">CCUG 63419</strain>
    </source>
</reference>
<dbReference type="SUPFAM" id="SSF52096">
    <property type="entry name" value="ClpP/crotonase"/>
    <property type="match status" value="1"/>
</dbReference>